<dbReference type="GeneID" id="96607493"/>
<accession>A0A0A1DEM6</accession>
<dbReference type="RefSeq" id="WP_141267424.1">
    <property type="nucleotide sequence ID" value="NZ_BJMC01000016.1"/>
</dbReference>
<organism evidence="1 2">
    <name type="scientific">Nocardioides simplex</name>
    <name type="common">Arthrobacter simplex</name>
    <dbReference type="NCBI Taxonomy" id="2045"/>
    <lineage>
        <taxon>Bacteria</taxon>
        <taxon>Bacillati</taxon>
        <taxon>Actinomycetota</taxon>
        <taxon>Actinomycetes</taxon>
        <taxon>Propionibacteriales</taxon>
        <taxon>Nocardioidaceae</taxon>
        <taxon>Pimelobacter</taxon>
    </lineage>
</organism>
<evidence type="ECO:0000313" key="1">
    <source>
        <dbReference type="EMBL" id="AIY15639.2"/>
    </source>
</evidence>
<sequence length="230" mass="23415">MHDVSPAARALTDALLRGTGQSGAATAFGKACATAGDGLGACLDALDDVCRAVDGGAAPPALVRHAALGWGAALERLFPTLACADPVTGLGSVPHLRSEVAGLYRAAGDGLLADPDVAHSHVLLVLELPAVRGDVDDAFGGLEGALRRAAAAEALRTALPDCAPPAEVHPRRLVALGRRTDELSQHLAAAAAEVDRRLALSPSGGRCRTWTEALPADADAARLLLDELAR</sequence>
<dbReference type="AlphaFoldDB" id="A0A0A1DEM6"/>
<evidence type="ECO:0000313" key="2">
    <source>
        <dbReference type="Proteomes" id="UP000030300"/>
    </source>
</evidence>
<dbReference type="OrthoDB" id="4936366at2"/>
<reference evidence="1 2" key="1">
    <citation type="journal article" date="2015" name="Genome Announc.">
        <title>Complete Genome Sequence of Steroid-Transforming Nocardioides simplex VKM Ac-2033D.</title>
        <authorList>
            <person name="Shtratnikova V.Y."/>
            <person name="Schelkunov M.I."/>
            <person name="Pekov Y.A."/>
            <person name="Fokina V.V."/>
            <person name="Logacheva M.D."/>
            <person name="Sokolov S.L."/>
            <person name="Bragin E.Y."/>
            <person name="Ashapkin V.V."/>
            <person name="Donova M.V."/>
        </authorList>
    </citation>
    <scope>NUCLEOTIDE SEQUENCE [LARGE SCALE GENOMIC DNA]</scope>
    <source>
        <strain evidence="1 2">VKM Ac-2033D</strain>
    </source>
</reference>
<dbReference type="HOGENOM" id="CLU_072271_0_0_11"/>
<gene>
    <name evidence="1" type="ORF">KR76_00535</name>
</gene>
<keyword evidence="2" id="KW-1185">Reference proteome</keyword>
<dbReference type="eggNOG" id="ENOG50334Y5">
    <property type="taxonomic scope" value="Bacteria"/>
</dbReference>
<proteinExistence type="predicted"/>
<dbReference type="EMBL" id="CP009896">
    <property type="protein sequence ID" value="AIY15639.2"/>
    <property type="molecule type" value="Genomic_DNA"/>
</dbReference>
<dbReference type="KEGG" id="psim:KR76_00535"/>
<dbReference type="Proteomes" id="UP000030300">
    <property type="component" value="Chromosome"/>
</dbReference>
<name>A0A0A1DEM6_NOCSI</name>
<protein>
    <submittedName>
        <fullName evidence="1">Uncharacterized protein</fullName>
    </submittedName>
</protein>